<evidence type="ECO:0000259" key="6">
    <source>
        <dbReference type="PROSITE" id="PS50109"/>
    </source>
</evidence>
<dbReference type="InterPro" id="IPR000014">
    <property type="entry name" value="PAS"/>
</dbReference>
<evidence type="ECO:0000256" key="3">
    <source>
        <dbReference type="ARBA" id="ARBA00022553"/>
    </source>
</evidence>
<name>A0A432ZG91_9GAMM</name>
<comment type="caution">
    <text evidence="7">The sequence shown here is derived from an EMBL/GenBank/DDBJ whole genome shotgun (WGS) entry which is preliminary data.</text>
</comment>
<feature type="coiled-coil region" evidence="4">
    <location>
        <begin position="130"/>
        <end position="164"/>
    </location>
</feature>
<dbReference type="Gene3D" id="3.30.565.10">
    <property type="entry name" value="Histidine kinase-like ATPase, C-terminal domain"/>
    <property type="match status" value="1"/>
</dbReference>
<evidence type="ECO:0000313" key="7">
    <source>
        <dbReference type="EMBL" id="RUO77015.1"/>
    </source>
</evidence>
<dbReference type="AlphaFoldDB" id="A0A432ZG91"/>
<dbReference type="Gene3D" id="1.10.287.130">
    <property type="match status" value="1"/>
</dbReference>
<evidence type="ECO:0000256" key="1">
    <source>
        <dbReference type="ARBA" id="ARBA00000085"/>
    </source>
</evidence>
<dbReference type="InterPro" id="IPR036097">
    <property type="entry name" value="HisK_dim/P_sf"/>
</dbReference>
<keyword evidence="8" id="KW-1185">Reference proteome</keyword>
<feature type="region of interest" description="Disordered" evidence="5">
    <location>
        <begin position="345"/>
        <end position="364"/>
    </location>
</feature>
<dbReference type="InterPro" id="IPR035965">
    <property type="entry name" value="PAS-like_dom_sf"/>
</dbReference>
<dbReference type="Pfam" id="PF02518">
    <property type="entry name" value="HATPase_c"/>
    <property type="match status" value="1"/>
</dbReference>
<dbReference type="PROSITE" id="PS50109">
    <property type="entry name" value="HIS_KIN"/>
    <property type="match status" value="1"/>
</dbReference>
<accession>A0A432ZG91</accession>
<dbReference type="SUPFAM" id="SSF55874">
    <property type="entry name" value="ATPase domain of HSP90 chaperone/DNA topoisomerase II/histidine kinase"/>
    <property type="match status" value="1"/>
</dbReference>
<dbReference type="Pfam" id="PF08448">
    <property type="entry name" value="PAS_4"/>
    <property type="match status" value="1"/>
</dbReference>
<dbReference type="Proteomes" id="UP000287908">
    <property type="component" value="Unassembled WGS sequence"/>
</dbReference>
<evidence type="ECO:0000256" key="4">
    <source>
        <dbReference type="SAM" id="Coils"/>
    </source>
</evidence>
<keyword evidence="7" id="KW-0808">Transferase</keyword>
<proteinExistence type="predicted"/>
<dbReference type="SUPFAM" id="SSF47384">
    <property type="entry name" value="Homodimeric domain of signal transducing histidine kinase"/>
    <property type="match status" value="1"/>
</dbReference>
<sequence length="418" mass="47308">MNNKDEQWISWPVMAIELDLDGRVITWISAAFAEHFRRTPEQLIGSSLDQLLTMASRLYFLSALDAPLRQGKHCEQHTLYLNGPKGELPYLTNARPYYATGARLVFMAADQHLMLQQQLIQERDYTETINRELKQRQQQLITQREQQKAALDKLEDVNHEMLQTEKLAAIGQLAAGIAHEINNPVGYIQSNLNTLGYYTDKLLALVDGCKDENLAKQLRQQDYDYLKTDMTELLQESNEGIQHITNITSALTQFTRRSGFAEECDLQQQINTTLRVLQNEFKQKARIQRKYCDKPCWVVFDPAQLNQVLMNVLMNAVQAMKNFGDIVIETETDGELATITITDSGTGMSEETARRSTEPFFTTKPEGEGTGLGLSLVYNIVRRHNGTLKIISEIGKGTSVIVSVPLAQRHPSNKSITA</sequence>
<keyword evidence="3" id="KW-0597">Phosphoprotein</keyword>
<dbReference type="InterPro" id="IPR013656">
    <property type="entry name" value="PAS_4"/>
</dbReference>
<dbReference type="EC" id="2.7.13.3" evidence="2"/>
<dbReference type="CDD" id="cd00082">
    <property type="entry name" value="HisKA"/>
    <property type="match status" value="1"/>
</dbReference>
<dbReference type="PANTHER" id="PTHR43065:SF50">
    <property type="entry name" value="HISTIDINE KINASE"/>
    <property type="match status" value="1"/>
</dbReference>
<dbReference type="Gene3D" id="3.30.450.20">
    <property type="entry name" value="PAS domain"/>
    <property type="match status" value="1"/>
</dbReference>
<dbReference type="OrthoDB" id="9772100at2"/>
<dbReference type="EMBL" id="PIQF01000001">
    <property type="protein sequence ID" value="RUO77015.1"/>
    <property type="molecule type" value="Genomic_DNA"/>
</dbReference>
<keyword evidence="4" id="KW-0175">Coiled coil</keyword>
<dbReference type="InterPro" id="IPR003661">
    <property type="entry name" value="HisK_dim/P_dom"/>
</dbReference>
<dbReference type="SUPFAM" id="SSF55785">
    <property type="entry name" value="PYP-like sensor domain (PAS domain)"/>
    <property type="match status" value="1"/>
</dbReference>
<organism evidence="7 8">
    <name type="scientific">Idiomarina seosinensis</name>
    <dbReference type="NCBI Taxonomy" id="281739"/>
    <lineage>
        <taxon>Bacteria</taxon>
        <taxon>Pseudomonadati</taxon>
        <taxon>Pseudomonadota</taxon>
        <taxon>Gammaproteobacteria</taxon>
        <taxon>Alteromonadales</taxon>
        <taxon>Idiomarinaceae</taxon>
        <taxon>Idiomarina</taxon>
    </lineage>
</organism>
<evidence type="ECO:0000256" key="2">
    <source>
        <dbReference type="ARBA" id="ARBA00012438"/>
    </source>
</evidence>
<dbReference type="GO" id="GO:0000155">
    <property type="term" value="F:phosphorelay sensor kinase activity"/>
    <property type="evidence" value="ECO:0007669"/>
    <property type="project" value="InterPro"/>
</dbReference>
<reference evidence="7 8" key="1">
    <citation type="journal article" date="2011" name="Front. Microbiol.">
        <title>Genomic signatures of strain selection and enhancement in Bacillus atrophaeus var. globigii, a historical biowarfare simulant.</title>
        <authorList>
            <person name="Gibbons H.S."/>
            <person name="Broomall S.M."/>
            <person name="McNew L.A."/>
            <person name="Daligault H."/>
            <person name="Chapman C."/>
            <person name="Bruce D."/>
            <person name="Karavis M."/>
            <person name="Krepps M."/>
            <person name="McGregor P.A."/>
            <person name="Hong C."/>
            <person name="Park K.H."/>
            <person name="Akmal A."/>
            <person name="Feldman A."/>
            <person name="Lin J.S."/>
            <person name="Chang W.E."/>
            <person name="Higgs B.W."/>
            <person name="Demirev P."/>
            <person name="Lindquist J."/>
            <person name="Liem A."/>
            <person name="Fochler E."/>
            <person name="Read T.D."/>
            <person name="Tapia R."/>
            <person name="Johnson S."/>
            <person name="Bishop-Lilly K.A."/>
            <person name="Detter C."/>
            <person name="Han C."/>
            <person name="Sozhamannan S."/>
            <person name="Rosenzweig C.N."/>
            <person name="Skowronski E.W."/>
        </authorList>
    </citation>
    <scope>NUCLEOTIDE SEQUENCE [LARGE SCALE GENOMIC DNA]</scope>
    <source>
        <strain evidence="7 8">CL-SP19</strain>
    </source>
</reference>
<dbReference type="SMART" id="SM00387">
    <property type="entry name" value="HATPase_c"/>
    <property type="match status" value="1"/>
</dbReference>
<dbReference type="InterPro" id="IPR004358">
    <property type="entry name" value="Sig_transdc_His_kin-like_C"/>
</dbReference>
<gene>
    <name evidence="7" type="ORF">CWI81_00475</name>
</gene>
<evidence type="ECO:0000313" key="8">
    <source>
        <dbReference type="Proteomes" id="UP000287908"/>
    </source>
</evidence>
<protein>
    <recommendedName>
        <fullName evidence="2">histidine kinase</fullName>
        <ecNumber evidence="2">2.7.13.3</ecNumber>
    </recommendedName>
</protein>
<evidence type="ECO:0000256" key="5">
    <source>
        <dbReference type="SAM" id="MobiDB-lite"/>
    </source>
</evidence>
<dbReference type="InterPro" id="IPR036890">
    <property type="entry name" value="HATPase_C_sf"/>
</dbReference>
<dbReference type="InterPro" id="IPR005467">
    <property type="entry name" value="His_kinase_dom"/>
</dbReference>
<dbReference type="RefSeq" id="WP_126783286.1">
    <property type="nucleotide sequence ID" value="NZ_PIQF01000001.1"/>
</dbReference>
<dbReference type="PANTHER" id="PTHR43065">
    <property type="entry name" value="SENSOR HISTIDINE KINASE"/>
    <property type="match status" value="1"/>
</dbReference>
<dbReference type="PRINTS" id="PR00344">
    <property type="entry name" value="BCTRLSENSOR"/>
</dbReference>
<dbReference type="InterPro" id="IPR003594">
    <property type="entry name" value="HATPase_dom"/>
</dbReference>
<dbReference type="CDD" id="cd00130">
    <property type="entry name" value="PAS"/>
    <property type="match status" value="1"/>
</dbReference>
<feature type="domain" description="Histidine kinase" evidence="6">
    <location>
        <begin position="176"/>
        <end position="408"/>
    </location>
</feature>
<keyword evidence="7" id="KW-0418">Kinase</keyword>
<comment type="catalytic activity">
    <reaction evidence="1">
        <text>ATP + protein L-histidine = ADP + protein N-phospho-L-histidine.</text>
        <dbReference type="EC" id="2.7.13.3"/>
    </reaction>
</comment>